<dbReference type="PATRIC" id="fig|1590042.3.peg.646"/>
<keyword evidence="4 5" id="KW-0408">Iron</keyword>
<dbReference type="InterPro" id="IPR041735">
    <property type="entry name" value="4OHPhenylPyrv_dOase_C"/>
</dbReference>
<evidence type="ECO:0000313" key="9">
    <source>
        <dbReference type="Proteomes" id="UP000051494"/>
    </source>
</evidence>
<evidence type="ECO:0000259" key="6">
    <source>
        <dbReference type="PROSITE" id="PS51819"/>
    </source>
</evidence>
<dbReference type="CDD" id="cd07250">
    <property type="entry name" value="HPPD_C_like"/>
    <property type="match status" value="1"/>
</dbReference>
<dbReference type="GO" id="GO:0046872">
    <property type="term" value="F:metal ion binding"/>
    <property type="evidence" value="ECO:0007669"/>
    <property type="project" value="UniProtKB-KW"/>
</dbReference>
<feature type="domain" description="VOC" evidence="6">
    <location>
        <begin position="164"/>
        <end position="316"/>
    </location>
</feature>
<keyword evidence="7" id="KW-0560">Oxidoreductase</keyword>
<dbReference type="InterPro" id="IPR005956">
    <property type="entry name" value="4OHPhenylPyrv_dOase"/>
</dbReference>
<name>A0A0Q9YGD9_9GAMM</name>
<reference evidence="7" key="1">
    <citation type="submission" date="2015-09" db="EMBL/GenBank/DDBJ databases">
        <title>Draft Genome Sequences of Two Novel Amoeba-resistant Intranuclear Bacteria, Candidatus Berkiella cookevillensis and Candidatus Berkiella aquae.</title>
        <authorList>
            <person name="Mehari Y.T."/>
            <person name="Arivett B.A."/>
            <person name="Farone A.L."/>
            <person name="Gunderson J.H."/>
            <person name="Farone M.B."/>
        </authorList>
    </citation>
    <scope>NUCLEOTIDE SEQUENCE [LARGE SCALE GENOMIC DNA]</scope>
    <source>
        <strain evidence="7">CC99</strain>
    </source>
</reference>
<keyword evidence="2 5" id="KW-0479">Metal-binding</keyword>
<dbReference type="PANTHER" id="PTHR11959">
    <property type="entry name" value="4-HYDROXYPHENYLPYRUVATE DIOXYGENASE"/>
    <property type="match status" value="1"/>
</dbReference>
<dbReference type="STRING" id="437022.CC99x_00628"/>
<dbReference type="OrthoDB" id="9780241at2"/>
<dbReference type="Pfam" id="PF14696">
    <property type="entry name" value="Glyoxalase_5"/>
    <property type="match status" value="1"/>
</dbReference>
<keyword evidence="7" id="KW-0670">Pyruvate</keyword>
<feature type="domain" description="VOC" evidence="6">
    <location>
        <begin position="21"/>
        <end position="155"/>
    </location>
</feature>
<dbReference type="PROSITE" id="PS51819">
    <property type="entry name" value="VOC"/>
    <property type="match status" value="2"/>
</dbReference>
<dbReference type="EMBL" id="LKHV01000002">
    <property type="protein sequence ID" value="KRG19615.1"/>
    <property type="molecule type" value="Genomic_DNA"/>
</dbReference>
<dbReference type="SUPFAM" id="SSF54593">
    <property type="entry name" value="Glyoxalase/Bleomycin resistance protein/Dihydroxybiphenyl dioxygenase"/>
    <property type="match status" value="1"/>
</dbReference>
<dbReference type="PIRSF" id="PIRSF009283">
    <property type="entry name" value="HPP_dOase"/>
    <property type="match status" value="1"/>
</dbReference>
<reference evidence="8" key="2">
    <citation type="journal article" date="2016" name="Genome Announc.">
        <title>Draft Genome Sequences of Two Novel Amoeba-Resistant Intranuclear Bacteria, 'Candidatus Berkiella cookevillensis' and 'Candidatus Berkiella aquae'.</title>
        <authorList>
            <person name="Mehari Y.T."/>
            <person name="Arivett B.A."/>
            <person name="Farone A.L."/>
            <person name="Gunderson J.H."/>
            <person name="Farone M.B."/>
        </authorList>
    </citation>
    <scope>NUCLEOTIDE SEQUENCE</scope>
    <source>
        <strain evidence="8">CC99</strain>
    </source>
</reference>
<dbReference type="InterPro" id="IPR004360">
    <property type="entry name" value="Glyas_Fos-R_dOase_dom"/>
</dbReference>
<dbReference type="Pfam" id="PF00903">
    <property type="entry name" value="Glyoxalase"/>
    <property type="match status" value="1"/>
</dbReference>
<proteinExistence type="inferred from homology"/>
<dbReference type="InterPro" id="IPR041736">
    <property type="entry name" value="4OHPhenylPyrv_dOase_N"/>
</dbReference>
<dbReference type="NCBIfam" id="TIGR01263">
    <property type="entry name" value="4HPPD"/>
    <property type="match status" value="1"/>
</dbReference>
<dbReference type="PANTHER" id="PTHR11959:SF1">
    <property type="entry name" value="4-HYDROXYPHENYLPYRUVATE DIOXYGENASE"/>
    <property type="match status" value="1"/>
</dbReference>
<evidence type="ECO:0000256" key="1">
    <source>
        <dbReference type="ARBA" id="ARBA00005877"/>
    </source>
</evidence>
<evidence type="ECO:0000256" key="3">
    <source>
        <dbReference type="ARBA" id="ARBA00022737"/>
    </source>
</evidence>
<dbReference type="EMBL" id="LKHV02000001">
    <property type="protein sequence ID" value="MCS5707612.1"/>
    <property type="molecule type" value="Genomic_DNA"/>
</dbReference>
<dbReference type="InterPro" id="IPR029068">
    <property type="entry name" value="Glyas_Bleomycin-R_OHBP_Dase"/>
</dbReference>
<comment type="cofactor">
    <cofactor evidence="5">
        <name>Fe cation</name>
        <dbReference type="ChEBI" id="CHEBI:24875"/>
    </cofactor>
    <text evidence="5">Binds 1 Fe cation per subunit.</text>
</comment>
<accession>A0A0Q9YGD9</accession>
<reference evidence="8" key="3">
    <citation type="submission" date="2021-06" db="EMBL/GenBank/DDBJ databases">
        <title>Genomic Description and Analysis of Intracellular Bacteria, Candidatus Berkiella cookevillensis and Candidatus Berkiella aquae.</title>
        <authorList>
            <person name="Kidane D.T."/>
            <person name="Mehari Y.T."/>
            <person name="Rice F.C."/>
            <person name="Arivett B.A."/>
            <person name="Farone A.L."/>
            <person name="Berk S.G."/>
            <person name="Farone M.B."/>
        </authorList>
    </citation>
    <scope>NUCLEOTIDE SEQUENCE</scope>
    <source>
        <strain evidence="8">CC99</strain>
    </source>
</reference>
<evidence type="ECO:0000256" key="5">
    <source>
        <dbReference type="PIRSR" id="PIRSR009283-1"/>
    </source>
</evidence>
<evidence type="ECO:0000256" key="4">
    <source>
        <dbReference type="ARBA" id="ARBA00023004"/>
    </source>
</evidence>
<keyword evidence="3" id="KW-0677">Repeat</keyword>
<dbReference type="RefSeq" id="WP_057623556.1">
    <property type="nucleotide sequence ID" value="NZ_LKHV02000001.1"/>
</dbReference>
<dbReference type="InterPro" id="IPR037523">
    <property type="entry name" value="VOC_core"/>
</dbReference>
<feature type="binding site" evidence="5">
    <location>
        <position position="325"/>
    </location>
    <ligand>
        <name>Fe cation</name>
        <dbReference type="ChEBI" id="CHEBI:24875"/>
    </ligand>
</feature>
<sequence>MKTELRSHTQERPSNPMQLDGFEFVEFASANPQQLETLFRTLGFTPIAQHKTQDIILYRQNNINFLLNKTTNSYASTFHQAHGPCACSMAFRVKDAKFAYERAIKLGAKSATHVSIDGWYAIYGIGDSLLYFIDQYNDNKNIYDPAFTYFENIDKHPKGAGLNVIDHLTHNVHQGEMDTWAEFYEKIFNFYEIRYFDIEGKITGLTSRALSSPCGKIKIPLNQSKDNVSQIEEYLREYKGEGIQHIALTTENIYQSVEQLRSNQVNFLSVPATYYEALEQRIPGHKEDVARMKKNHLLIDGSVQSKEGLLLQIFTENVIGPIFFEIIQRKGNEGFGEGNFTALFEAIERDQIRRGVLTEKA</sequence>
<organism evidence="7">
    <name type="scientific">Candidatus Berkiella cookevillensis</name>
    <dbReference type="NCBI Taxonomy" id="437022"/>
    <lineage>
        <taxon>Bacteria</taxon>
        <taxon>Pseudomonadati</taxon>
        <taxon>Pseudomonadota</taxon>
        <taxon>Gammaproteobacteria</taxon>
        <taxon>Candidatus Berkiellales</taxon>
        <taxon>Candidatus Berkiellaceae</taxon>
        <taxon>Candidatus Berkiella</taxon>
    </lineage>
</organism>
<dbReference type="CDD" id="cd08342">
    <property type="entry name" value="HPPD_N_like"/>
    <property type="match status" value="1"/>
</dbReference>
<dbReference type="Gene3D" id="3.10.180.10">
    <property type="entry name" value="2,3-Dihydroxybiphenyl 1,2-Dioxygenase, domain 1"/>
    <property type="match status" value="2"/>
</dbReference>
<protein>
    <submittedName>
        <fullName evidence="7">4-hydroxyphenylpyruvate dioxygenase</fullName>
        <ecNumber evidence="7">1.13.11.27</ecNumber>
    </submittedName>
</protein>
<dbReference type="GO" id="GO:0006572">
    <property type="term" value="P:L-tyrosine catabolic process"/>
    <property type="evidence" value="ECO:0007669"/>
    <property type="project" value="TreeGrafter"/>
</dbReference>
<keyword evidence="7" id="KW-0223">Dioxygenase</keyword>
<feature type="binding site" evidence="5">
    <location>
        <position position="245"/>
    </location>
    <ligand>
        <name>Fe cation</name>
        <dbReference type="ChEBI" id="CHEBI:24875"/>
    </ligand>
</feature>
<evidence type="ECO:0000256" key="2">
    <source>
        <dbReference type="ARBA" id="ARBA00022723"/>
    </source>
</evidence>
<evidence type="ECO:0000313" key="7">
    <source>
        <dbReference type="EMBL" id="KRG19615.1"/>
    </source>
</evidence>
<dbReference type="EC" id="1.13.11.27" evidence="7"/>
<dbReference type="Proteomes" id="UP000051494">
    <property type="component" value="Unassembled WGS sequence"/>
</dbReference>
<dbReference type="GO" id="GO:0003868">
    <property type="term" value="F:4-hydroxyphenylpyruvate dioxygenase activity"/>
    <property type="evidence" value="ECO:0007669"/>
    <property type="project" value="UniProtKB-EC"/>
</dbReference>
<feature type="binding site" evidence="5">
    <location>
        <position position="167"/>
    </location>
    <ligand>
        <name>Fe cation</name>
        <dbReference type="ChEBI" id="CHEBI:24875"/>
    </ligand>
</feature>
<keyword evidence="9" id="KW-1185">Reference proteome</keyword>
<comment type="caution">
    <text evidence="7">The sequence shown here is derived from an EMBL/GenBank/DDBJ whole genome shotgun (WGS) entry which is preliminary data.</text>
</comment>
<evidence type="ECO:0000313" key="8">
    <source>
        <dbReference type="EMBL" id="MCS5707612.1"/>
    </source>
</evidence>
<dbReference type="FunFam" id="3.10.180.10:FF:000007">
    <property type="entry name" value="4-hydroxyphenylpyruvate dioxygenase"/>
    <property type="match status" value="1"/>
</dbReference>
<gene>
    <name evidence="7" type="primary">hpd</name>
    <name evidence="8" type="synonym">hppD</name>
    <name evidence="8" type="ORF">CC99x_001700</name>
    <name evidence="7" type="ORF">CC99x_00628</name>
</gene>
<dbReference type="AlphaFoldDB" id="A0A0Q9YGD9"/>
<comment type="similarity">
    <text evidence="1">Belongs to the 4HPPD family.</text>
</comment>